<feature type="chain" id="PRO_5016640588" evidence="7">
    <location>
        <begin position="21"/>
        <end position="561"/>
    </location>
</feature>
<name>A0A378IGQ6_9GAMM</name>
<dbReference type="EMBL" id="LNXX01000042">
    <property type="protein sequence ID" value="KTC83612.1"/>
    <property type="molecule type" value="Genomic_DNA"/>
</dbReference>
<dbReference type="Pfam" id="PF00082">
    <property type="entry name" value="Peptidase_S8"/>
    <property type="match status" value="1"/>
</dbReference>
<dbReference type="InterPro" id="IPR036852">
    <property type="entry name" value="Peptidase_S8/S53_dom_sf"/>
</dbReference>
<dbReference type="SUPFAM" id="SSF52743">
    <property type="entry name" value="Subtilisin-like"/>
    <property type="match status" value="1"/>
</dbReference>
<comment type="similarity">
    <text evidence="1 5 6">Belongs to the peptidase S8 family.</text>
</comment>
<sequence length="561" mass="59966">MLKLGILGLSLLSVAQSVFATPTPPETVRIIIKYKEQITSISSLKSQIKQITQLSVAQLNPMANGAYLLILDAANSSLSKETDDEDMISLALERLRKNPQVLYAVKDRISYFKPVPDPEILDAGNLLSHEIQWDEFSRPAGIMLESKPGSRDGAWLYTTGLAKEPVVVAVLDTGIALNESLTNNLVKDDAGNIWGWNFAGNNNNLMDETKSYHGTHVAGTIAGYGHVMSGMGEDLKILPLKIPASNGMFYESSVINAIYWAVGGDVPGVPKNIHPAKILNMSFGVDKGPNEEIDYCDQALQEAVFFARENGAVLAVAAGNDNVWEHFNAPAICNGTIKVASTGPEGLRSYFSNYGPSVTLAAPGGDKRYGLWGGILSTVNPGGGYGGSGFDFYQGTSMATPHVAGVAGLILAASNKTLSAEQIEQLLYVTTHDFGVSSDSNKSCVGKKPCGHGILDAENAVKAAAAGYDLLFSSPKTESLAMQNCGKNSLTPGKSRVVMDGVTWVLNKAACETLDSFQKPHIEQTKNGSIIAYYGSVSYRLDQGIYKECHVIGYDGVGCYL</sequence>
<dbReference type="PROSITE" id="PS00137">
    <property type="entry name" value="SUBTILASE_HIS"/>
    <property type="match status" value="1"/>
</dbReference>
<feature type="active site" description="Charge relay system" evidence="5">
    <location>
        <position position="172"/>
    </location>
</feature>
<dbReference type="Gene3D" id="3.40.50.200">
    <property type="entry name" value="Peptidase S8/S53 domain"/>
    <property type="match status" value="1"/>
</dbReference>
<dbReference type="PROSITE" id="PS00138">
    <property type="entry name" value="SUBTILASE_SER"/>
    <property type="match status" value="1"/>
</dbReference>
<feature type="active site" description="Charge relay system" evidence="5">
    <location>
        <position position="397"/>
    </location>
</feature>
<keyword evidence="7" id="KW-0732">Signal</keyword>
<evidence type="ECO:0000256" key="6">
    <source>
        <dbReference type="RuleBase" id="RU003355"/>
    </source>
</evidence>
<dbReference type="OrthoDB" id="9790784at2"/>
<proteinExistence type="inferred from homology"/>
<evidence type="ECO:0000259" key="8">
    <source>
        <dbReference type="Pfam" id="PF00082"/>
    </source>
</evidence>
<evidence type="ECO:0000313" key="11">
    <source>
        <dbReference type="Proteomes" id="UP000054854"/>
    </source>
</evidence>
<dbReference type="AlphaFoldDB" id="A0A378IGQ6"/>
<dbReference type="PANTHER" id="PTHR43806:SF11">
    <property type="entry name" value="CEREVISIN-RELATED"/>
    <property type="match status" value="1"/>
</dbReference>
<evidence type="ECO:0000256" key="5">
    <source>
        <dbReference type="PROSITE-ProRule" id="PRU01240"/>
    </source>
</evidence>
<dbReference type="GO" id="GO:0004252">
    <property type="term" value="F:serine-type endopeptidase activity"/>
    <property type="evidence" value="ECO:0007669"/>
    <property type="project" value="UniProtKB-UniRule"/>
</dbReference>
<organism evidence="10 12">
    <name type="scientific">Legionella cincinnatiensis</name>
    <dbReference type="NCBI Taxonomy" id="28085"/>
    <lineage>
        <taxon>Bacteria</taxon>
        <taxon>Pseudomonadati</taxon>
        <taxon>Pseudomonadota</taxon>
        <taxon>Gammaproteobacteria</taxon>
        <taxon>Legionellales</taxon>
        <taxon>Legionellaceae</taxon>
        <taxon>Legionella</taxon>
    </lineage>
</organism>
<dbReference type="PROSITE" id="PS00136">
    <property type="entry name" value="SUBTILASE_ASP"/>
    <property type="match status" value="1"/>
</dbReference>
<evidence type="ECO:0000256" key="4">
    <source>
        <dbReference type="ARBA" id="ARBA00022825"/>
    </source>
</evidence>
<evidence type="ECO:0000256" key="7">
    <source>
        <dbReference type="SAM" id="SignalP"/>
    </source>
</evidence>
<keyword evidence="11" id="KW-1185">Reference proteome</keyword>
<dbReference type="PANTHER" id="PTHR43806">
    <property type="entry name" value="PEPTIDASE S8"/>
    <property type="match status" value="1"/>
</dbReference>
<dbReference type="PRINTS" id="PR00723">
    <property type="entry name" value="SUBTILISIN"/>
</dbReference>
<feature type="domain" description="Peptidase S8/S53" evidence="8">
    <location>
        <begin position="166"/>
        <end position="433"/>
    </location>
</feature>
<dbReference type="InterPro" id="IPR000209">
    <property type="entry name" value="Peptidase_S8/S53_dom"/>
</dbReference>
<accession>A0A378IGQ6</accession>
<feature type="active site" description="Charge relay system" evidence="5">
    <location>
        <position position="213"/>
    </location>
</feature>
<dbReference type="InterPro" id="IPR022398">
    <property type="entry name" value="Peptidase_S8_His-AS"/>
</dbReference>
<dbReference type="EMBL" id="UGNX01000001">
    <property type="protein sequence ID" value="STX34428.1"/>
    <property type="molecule type" value="Genomic_DNA"/>
</dbReference>
<dbReference type="InterPro" id="IPR023827">
    <property type="entry name" value="Peptidase_S8_Asp-AS"/>
</dbReference>
<dbReference type="Proteomes" id="UP000255316">
    <property type="component" value="Unassembled WGS sequence"/>
</dbReference>
<evidence type="ECO:0000256" key="1">
    <source>
        <dbReference type="ARBA" id="ARBA00011073"/>
    </source>
</evidence>
<dbReference type="PROSITE" id="PS51892">
    <property type="entry name" value="SUBTILASE"/>
    <property type="match status" value="1"/>
</dbReference>
<reference evidence="9 11" key="1">
    <citation type="submission" date="2015-11" db="EMBL/GenBank/DDBJ databases">
        <title>Genomic analysis of 38 Legionella species identifies large and diverse effector repertoires.</title>
        <authorList>
            <person name="Burstein D."/>
            <person name="Amaro F."/>
            <person name="Zusman T."/>
            <person name="Lifshitz Z."/>
            <person name="Cohen O."/>
            <person name="Gilbert J.A."/>
            <person name="Pupko T."/>
            <person name="Shuman H.A."/>
            <person name="Segal G."/>
        </authorList>
    </citation>
    <scope>NUCLEOTIDE SEQUENCE [LARGE SCALE GENOMIC DNA]</scope>
    <source>
        <strain evidence="9 11">CDC#72-OH-14</strain>
    </source>
</reference>
<feature type="signal peptide" evidence="7">
    <location>
        <begin position="1"/>
        <end position="20"/>
    </location>
</feature>
<gene>
    <name evidence="10" type="primary">bprV_3</name>
    <name evidence="9" type="ORF">Lcin_2299</name>
    <name evidence="10" type="ORF">NCTC12438_01026</name>
</gene>
<keyword evidence="2 5" id="KW-0645">Protease</keyword>
<reference evidence="10 12" key="2">
    <citation type="submission" date="2018-06" db="EMBL/GenBank/DDBJ databases">
        <authorList>
            <consortium name="Pathogen Informatics"/>
            <person name="Doyle S."/>
        </authorList>
    </citation>
    <scope>NUCLEOTIDE SEQUENCE [LARGE SCALE GENOMIC DNA]</scope>
    <source>
        <strain evidence="10 12">NCTC12438</strain>
    </source>
</reference>
<dbReference type="STRING" id="28085.Lcin_2299"/>
<evidence type="ECO:0000313" key="12">
    <source>
        <dbReference type="Proteomes" id="UP000255316"/>
    </source>
</evidence>
<evidence type="ECO:0000313" key="9">
    <source>
        <dbReference type="EMBL" id="KTC83612.1"/>
    </source>
</evidence>
<dbReference type="InterPro" id="IPR023828">
    <property type="entry name" value="Peptidase_S8_Ser-AS"/>
</dbReference>
<protein>
    <submittedName>
        <fullName evidence="10">Serine protease</fullName>
        <ecNumber evidence="10">3.4.21.-</ecNumber>
    </submittedName>
</protein>
<keyword evidence="3 5" id="KW-0378">Hydrolase</keyword>
<keyword evidence="4 5" id="KW-0720">Serine protease</keyword>
<evidence type="ECO:0000256" key="2">
    <source>
        <dbReference type="ARBA" id="ARBA00022670"/>
    </source>
</evidence>
<dbReference type="InterPro" id="IPR015500">
    <property type="entry name" value="Peptidase_S8_subtilisin-rel"/>
</dbReference>
<dbReference type="EC" id="3.4.21.-" evidence="10"/>
<dbReference type="InterPro" id="IPR050131">
    <property type="entry name" value="Peptidase_S8_subtilisin-like"/>
</dbReference>
<evidence type="ECO:0000313" key="10">
    <source>
        <dbReference type="EMBL" id="STX34428.1"/>
    </source>
</evidence>
<dbReference type="RefSeq" id="WP_058465437.1">
    <property type="nucleotide sequence ID" value="NZ_CAAAHQ010000040.1"/>
</dbReference>
<evidence type="ECO:0000256" key="3">
    <source>
        <dbReference type="ARBA" id="ARBA00022801"/>
    </source>
</evidence>
<dbReference type="GO" id="GO:0006508">
    <property type="term" value="P:proteolysis"/>
    <property type="evidence" value="ECO:0007669"/>
    <property type="project" value="UniProtKB-KW"/>
</dbReference>
<dbReference type="Proteomes" id="UP000054854">
    <property type="component" value="Unassembled WGS sequence"/>
</dbReference>